<proteinExistence type="predicted"/>
<dbReference type="KEGG" id="nmk:CHR53_26515"/>
<dbReference type="AlphaFoldDB" id="A0A3Q9QYL2"/>
<dbReference type="Proteomes" id="UP000282892">
    <property type="component" value="Chromosome"/>
</dbReference>
<protein>
    <recommendedName>
        <fullName evidence="3">SGNH/GDSL hydrolase family protein</fullName>
    </recommendedName>
</protein>
<dbReference type="EMBL" id="CP022572">
    <property type="protein sequence ID" value="AZU64496.1"/>
    <property type="molecule type" value="Genomic_DNA"/>
</dbReference>
<dbReference type="Gene3D" id="3.40.50.1110">
    <property type="entry name" value="SGNH hydrolase"/>
    <property type="match status" value="1"/>
</dbReference>
<reference evidence="1 2" key="1">
    <citation type="submission" date="2017-07" db="EMBL/GenBank/DDBJ databases">
        <title>The complete genome sequence of Bacillus mesonae strain H20-5, an efficient strain improving plant abiotic stress resistance.</title>
        <authorList>
            <person name="Kim S.Y."/>
            <person name="Song H."/>
            <person name="Sang M.K."/>
            <person name="Weon H.-Y."/>
            <person name="Song J."/>
        </authorList>
    </citation>
    <scope>NUCLEOTIDE SEQUENCE [LARGE SCALE GENOMIC DNA]</scope>
    <source>
        <strain evidence="1 2">H20-5</strain>
    </source>
</reference>
<evidence type="ECO:0000313" key="2">
    <source>
        <dbReference type="Proteomes" id="UP000282892"/>
    </source>
</evidence>
<evidence type="ECO:0000313" key="1">
    <source>
        <dbReference type="EMBL" id="AZU64496.1"/>
    </source>
</evidence>
<sequence length="287" mass="31306">MKKILTLLLGVAFLVVLYLGQSHWNEQRQAAAKGAGDVAADSGSNVGMADGSVTGKAGSSKAAKKGDDGADTEKLLALTSNWPEKAAERFKVTLEEKQQFKVLFVGSPAIGSEDGEDGPYTDVKAQLIKAFGKKHIEVSLLTYEGTSTQFLNESMVDQVAAEAADLIVFEPFIFTNNDKYNSKNTLTDLQKIVDSVKTAVPDTSFIIQPSYPVYKATKYPLQVANLKHYAEAQGLTYADHWEAWPDSSSTDMEEYIKTDKSPNEKGNKLWSDYLAGFLISHNGSESE</sequence>
<gene>
    <name evidence="1" type="ORF">CHR53_26515</name>
</gene>
<keyword evidence="2" id="KW-1185">Reference proteome</keyword>
<evidence type="ECO:0008006" key="3">
    <source>
        <dbReference type="Google" id="ProtNLM"/>
    </source>
</evidence>
<dbReference type="InterPro" id="IPR036514">
    <property type="entry name" value="SGNH_hydro_sf"/>
</dbReference>
<accession>A0A3Q9QYL2</accession>
<dbReference type="OrthoDB" id="2451965at2"/>
<organism evidence="1 2">
    <name type="scientific">Neobacillus mesonae</name>
    <dbReference type="NCBI Taxonomy" id="1193713"/>
    <lineage>
        <taxon>Bacteria</taxon>
        <taxon>Bacillati</taxon>
        <taxon>Bacillota</taxon>
        <taxon>Bacilli</taxon>
        <taxon>Bacillales</taxon>
        <taxon>Bacillaceae</taxon>
        <taxon>Neobacillus</taxon>
    </lineage>
</organism>
<dbReference type="SUPFAM" id="SSF52266">
    <property type="entry name" value="SGNH hydrolase"/>
    <property type="match status" value="1"/>
</dbReference>
<dbReference type="CDD" id="cd00229">
    <property type="entry name" value="SGNH_hydrolase"/>
    <property type="match status" value="1"/>
</dbReference>
<name>A0A3Q9QYL2_9BACI</name>
<dbReference type="RefSeq" id="WP_127489275.1">
    <property type="nucleotide sequence ID" value="NZ_CP022572.1"/>
</dbReference>